<dbReference type="EMBL" id="LAZR01010354">
    <property type="protein sequence ID" value="KKM67408.1"/>
    <property type="molecule type" value="Genomic_DNA"/>
</dbReference>
<protein>
    <submittedName>
        <fullName evidence="1">Uncharacterized protein</fullName>
    </submittedName>
</protein>
<name>A0A0F9JCX1_9ZZZZ</name>
<evidence type="ECO:0000313" key="1">
    <source>
        <dbReference type="EMBL" id="KKM67408.1"/>
    </source>
</evidence>
<comment type="caution">
    <text evidence="1">The sequence shown here is derived from an EMBL/GenBank/DDBJ whole genome shotgun (WGS) entry which is preliminary data.</text>
</comment>
<reference evidence="1" key="1">
    <citation type="journal article" date="2015" name="Nature">
        <title>Complex archaea that bridge the gap between prokaryotes and eukaryotes.</title>
        <authorList>
            <person name="Spang A."/>
            <person name="Saw J.H."/>
            <person name="Jorgensen S.L."/>
            <person name="Zaremba-Niedzwiedzka K."/>
            <person name="Martijn J."/>
            <person name="Lind A.E."/>
            <person name="van Eijk R."/>
            <person name="Schleper C."/>
            <person name="Guy L."/>
            <person name="Ettema T.J."/>
        </authorList>
    </citation>
    <scope>NUCLEOTIDE SEQUENCE</scope>
</reference>
<gene>
    <name evidence="1" type="ORF">LCGC14_1471400</name>
</gene>
<accession>A0A0F9JCX1</accession>
<dbReference type="AlphaFoldDB" id="A0A0F9JCX1"/>
<sequence>MQDDYENAINNICIFGEFVAKELSKKINKKNVDFKTAMNLINNYKMKANTKINYNFLGSVLYPIYYCRNQKLHPYSKIDIDEFLAELLFTNLSSIIDYLEENKIKL</sequence>
<organism evidence="1">
    <name type="scientific">marine sediment metagenome</name>
    <dbReference type="NCBI Taxonomy" id="412755"/>
    <lineage>
        <taxon>unclassified sequences</taxon>
        <taxon>metagenomes</taxon>
        <taxon>ecological metagenomes</taxon>
    </lineage>
</organism>
<proteinExistence type="predicted"/>